<organism evidence="2 3">
    <name type="scientific">Bordetella avium (strain 197N)</name>
    <dbReference type="NCBI Taxonomy" id="360910"/>
    <lineage>
        <taxon>Bacteria</taxon>
        <taxon>Pseudomonadati</taxon>
        <taxon>Pseudomonadota</taxon>
        <taxon>Betaproteobacteria</taxon>
        <taxon>Burkholderiales</taxon>
        <taxon>Alcaligenaceae</taxon>
        <taxon>Bordetella</taxon>
    </lineage>
</organism>
<gene>
    <name evidence="2" type="ordered locus">BAV1289</name>
</gene>
<name>Q2L2Z4_BORA1</name>
<reference evidence="2 3" key="1">
    <citation type="journal article" date="2006" name="J. Bacteriol.">
        <title>Comparison of the genome sequence of the poultry pathogen Bordetella avium with those of B. bronchiseptica, B. pertussis, and B. parapertussis reveals extensive diversity in surface structures associated with host interaction.</title>
        <authorList>
            <person name="Sebaihia M."/>
            <person name="Preston A."/>
            <person name="Maskell D.J."/>
            <person name="Kuzmiak H."/>
            <person name="Connell T.D."/>
            <person name="King N.D."/>
            <person name="Orndorff P.E."/>
            <person name="Miyamoto D.M."/>
            <person name="Thomson N.R."/>
            <person name="Harris D."/>
            <person name="Goble A."/>
            <person name="Lord A."/>
            <person name="Murphy L."/>
            <person name="Quail M.A."/>
            <person name="Rutter S."/>
            <person name="Squares R."/>
            <person name="Squares S."/>
            <person name="Woodward J."/>
            <person name="Parkhill J."/>
            <person name="Temple L.M."/>
        </authorList>
    </citation>
    <scope>NUCLEOTIDE SEQUENCE [LARGE SCALE GENOMIC DNA]</scope>
    <source>
        <strain evidence="2 3">197N</strain>
    </source>
</reference>
<keyword evidence="1" id="KW-0175">Coiled coil</keyword>
<dbReference type="OrthoDB" id="8611610at2"/>
<evidence type="ECO:0000256" key="1">
    <source>
        <dbReference type="SAM" id="Coils"/>
    </source>
</evidence>
<dbReference type="KEGG" id="bav:BAV1289"/>
<protein>
    <submittedName>
        <fullName evidence="2">Phage protein</fullName>
    </submittedName>
</protein>
<dbReference type="Proteomes" id="UP000001977">
    <property type="component" value="Chromosome"/>
</dbReference>
<keyword evidence="3" id="KW-1185">Reference proteome</keyword>
<dbReference type="EMBL" id="AM167904">
    <property type="protein sequence ID" value="CAJ48895.1"/>
    <property type="molecule type" value="Genomic_DNA"/>
</dbReference>
<evidence type="ECO:0000313" key="2">
    <source>
        <dbReference type="EMBL" id="CAJ48895.1"/>
    </source>
</evidence>
<dbReference type="RefSeq" id="WP_012416968.1">
    <property type="nucleotide sequence ID" value="NC_010645.1"/>
</dbReference>
<dbReference type="HOGENOM" id="CLU_124446_2_0_4"/>
<dbReference type="AlphaFoldDB" id="Q2L2Z4"/>
<feature type="coiled-coil region" evidence="1">
    <location>
        <begin position="49"/>
        <end position="83"/>
    </location>
</feature>
<dbReference type="Pfam" id="PF05565">
    <property type="entry name" value="Sipho_Gp157"/>
    <property type="match status" value="1"/>
</dbReference>
<sequence>MASLYDIAPQHRELAERLRSMGLDDDAVADTLEAESDLPGKVETYCIVLREKEADIEAFKREKERFEERIKASESAIKRMKLTLLAGLKAAGETKVKAGLFSVVVQKSKGSVLIEHPELIPKSYMTDPKPPAPQPDKNLIYAAIADGHKVPGAKVVPGERLAIR</sequence>
<dbReference type="eggNOG" id="ENOG50309YB">
    <property type="taxonomic scope" value="Bacteria"/>
</dbReference>
<dbReference type="STRING" id="360910.BAV1289"/>
<accession>Q2L2Z4</accession>
<dbReference type="InterPro" id="IPR008840">
    <property type="entry name" value="Sipho_Gp157"/>
</dbReference>
<evidence type="ECO:0000313" key="3">
    <source>
        <dbReference type="Proteomes" id="UP000001977"/>
    </source>
</evidence>
<proteinExistence type="predicted"/>